<dbReference type="InterPro" id="IPR007473">
    <property type="entry name" value="RlmJ"/>
</dbReference>
<organism evidence="2 3">
    <name type="scientific">Paragemmobacter amnigenus</name>
    <dbReference type="NCBI Taxonomy" id="2852097"/>
    <lineage>
        <taxon>Bacteria</taxon>
        <taxon>Pseudomonadati</taxon>
        <taxon>Pseudomonadota</taxon>
        <taxon>Alphaproteobacteria</taxon>
        <taxon>Rhodobacterales</taxon>
        <taxon>Paracoccaceae</taxon>
        <taxon>Paragemmobacter</taxon>
    </lineage>
</organism>
<comment type="similarity">
    <text evidence="1">Belongs to the RlmJ family.</text>
</comment>
<dbReference type="RefSeq" id="WP_161760820.1">
    <property type="nucleotide sequence ID" value="NZ_JAAATX020000002.1"/>
</dbReference>
<evidence type="ECO:0000313" key="3">
    <source>
        <dbReference type="Proteomes" id="UP000731907"/>
    </source>
</evidence>
<comment type="caution">
    <text evidence="2">The sequence shown here is derived from an EMBL/GenBank/DDBJ whole genome shotgun (WGS) entry which is preliminary data.</text>
</comment>
<feature type="binding site" evidence="1">
    <location>
        <position position="19"/>
    </location>
    <ligand>
        <name>S-adenosyl-L-methionine</name>
        <dbReference type="ChEBI" id="CHEBI:59789"/>
    </ligand>
</feature>
<dbReference type="HAMAP" id="MF_00934">
    <property type="entry name" value="23SrRNA_methyltr_J"/>
    <property type="match status" value="1"/>
</dbReference>
<feature type="active site" description="Proton acceptor" evidence="1">
    <location>
        <position position="160"/>
    </location>
</feature>
<comment type="catalytic activity">
    <reaction evidence="1">
        <text>adenosine(2030) in 23S rRNA + S-adenosyl-L-methionine = N(6)-methyladenosine(2030) in 23S rRNA + S-adenosyl-L-homocysteine + H(+)</text>
        <dbReference type="Rhea" id="RHEA:43736"/>
        <dbReference type="Rhea" id="RHEA-COMP:10668"/>
        <dbReference type="Rhea" id="RHEA-COMP:10669"/>
        <dbReference type="ChEBI" id="CHEBI:15378"/>
        <dbReference type="ChEBI" id="CHEBI:57856"/>
        <dbReference type="ChEBI" id="CHEBI:59789"/>
        <dbReference type="ChEBI" id="CHEBI:74411"/>
        <dbReference type="ChEBI" id="CHEBI:74449"/>
        <dbReference type="EC" id="2.1.1.266"/>
    </reaction>
</comment>
<proteinExistence type="inferred from homology"/>
<accession>A0ABS6IZ02</accession>
<sequence>MLSYQHSYHAGNLADVQKHALLCWTLDYLTRKDKPLSYIETHSGRGLYALDSAEAEKTGEAAQGIARVENGFPADHPYRRSLAGVRALHGAAAYPGSPVLAAMALREGDVMHLAELHPQEHAALVALLGPWGAHVQKRDGFEMALAVTPPTPRRGMLLIDPSYEVKADYQTIPKFIAQVVRKWNVGLVYLWYPILTDAAHRPMLETLMEAHPQAVRHEVRFPPVRDGHRMVGSGMWMLNAPFGIEAECARLDRIFAEIARG</sequence>
<dbReference type="Pfam" id="PF04378">
    <property type="entry name" value="RsmJ"/>
    <property type="match status" value="1"/>
</dbReference>
<dbReference type="InterPro" id="IPR029063">
    <property type="entry name" value="SAM-dependent_MTases_sf"/>
</dbReference>
<reference evidence="2 3" key="1">
    <citation type="submission" date="2021-06" db="EMBL/GenBank/DDBJ databases">
        <title>Rhodobacteraceae bacterium strain HSP-20.</title>
        <authorList>
            <person name="Chen W.-M."/>
        </authorList>
    </citation>
    <scope>NUCLEOTIDE SEQUENCE [LARGE SCALE GENOMIC DNA]</scope>
    <source>
        <strain evidence="2 3">HSP-20</strain>
    </source>
</reference>
<protein>
    <recommendedName>
        <fullName evidence="1">Ribosomal RNA large subunit methyltransferase J</fullName>
        <ecNumber evidence="1">2.1.1.266</ecNumber>
    </recommendedName>
    <alternativeName>
        <fullName evidence="1">23S rRNA (adenine(2030)-N6)-methyltransferase</fullName>
    </alternativeName>
    <alternativeName>
        <fullName evidence="1">23S rRNA m6A2030 methyltransferase</fullName>
    </alternativeName>
</protein>
<keyword evidence="1" id="KW-0489">Methyltransferase</keyword>
<dbReference type="PANTHER" id="PTHR37426:SF1">
    <property type="entry name" value="RIBOSOMAL RNA LARGE SUBUNIT METHYLTRANSFERASE J"/>
    <property type="match status" value="1"/>
</dbReference>
<dbReference type="EMBL" id="JAAATX020000002">
    <property type="protein sequence ID" value="MBU9696744.1"/>
    <property type="molecule type" value="Genomic_DNA"/>
</dbReference>
<keyword evidence="1" id="KW-0949">S-adenosyl-L-methionine</keyword>
<name>A0ABS6IZ02_9RHOB</name>
<dbReference type="SUPFAM" id="SSF53335">
    <property type="entry name" value="S-adenosyl-L-methionine-dependent methyltransferases"/>
    <property type="match status" value="1"/>
</dbReference>
<dbReference type="Gene3D" id="3.40.50.150">
    <property type="entry name" value="Vaccinia Virus protein VP39"/>
    <property type="match status" value="1"/>
</dbReference>
<dbReference type="EC" id="2.1.1.266" evidence="1"/>
<keyword evidence="3" id="KW-1185">Reference proteome</keyword>
<gene>
    <name evidence="1 2" type="primary">rlmJ</name>
    <name evidence="2" type="ORF">GU927_002680</name>
</gene>
<feature type="binding site" evidence="1">
    <location>
        <position position="97"/>
    </location>
    <ligand>
        <name>S-adenosyl-L-methionine</name>
        <dbReference type="ChEBI" id="CHEBI:59789"/>
    </ligand>
</feature>
<evidence type="ECO:0000256" key="1">
    <source>
        <dbReference type="HAMAP-Rule" id="MF_00934"/>
    </source>
</evidence>
<feature type="binding site" evidence="1">
    <location>
        <position position="42"/>
    </location>
    <ligand>
        <name>S-adenosyl-L-methionine</name>
        <dbReference type="ChEBI" id="CHEBI:59789"/>
    </ligand>
</feature>
<evidence type="ECO:0000313" key="2">
    <source>
        <dbReference type="EMBL" id="MBU9696744.1"/>
    </source>
</evidence>
<feature type="binding site" evidence="1">
    <location>
        <position position="115"/>
    </location>
    <ligand>
        <name>S-adenosyl-L-methionine</name>
        <dbReference type="ChEBI" id="CHEBI:59789"/>
    </ligand>
</feature>
<keyword evidence="1" id="KW-0808">Transferase</keyword>
<feature type="binding site" evidence="1">
    <location>
        <begin position="139"/>
        <end position="140"/>
    </location>
    <ligand>
        <name>S-adenosyl-L-methionine</name>
        <dbReference type="ChEBI" id="CHEBI:59789"/>
    </ligand>
</feature>
<comment type="subunit">
    <text evidence="1">Monomer.</text>
</comment>
<comment type="function">
    <text evidence="1">Specifically methylates the adenine in position 2030 of 23S rRNA.</text>
</comment>
<feature type="binding site" evidence="1">
    <location>
        <position position="160"/>
    </location>
    <ligand>
        <name>S-adenosyl-L-methionine</name>
        <dbReference type="ChEBI" id="CHEBI:59789"/>
    </ligand>
</feature>
<dbReference type="PANTHER" id="PTHR37426">
    <property type="entry name" value="RIBOSOMAL RNA LARGE SUBUNIT METHYLTRANSFERASE J"/>
    <property type="match status" value="1"/>
</dbReference>
<keyword evidence="1" id="KW-0698">rRNA processing</keyword>
<dbReference type="Proteomes" id="UP000731907">
    <property type="component" value="Unassembled WGS sequence"/>
</dbReference>
<feature type="site" description="Interaction with substrate rRNA" evidence="1">
    <location>
        <position position="4"/>
    </location>
</feature>
<keyword evidence="1" id="KW-0694">RNA-binding</keyword>